<dbReference type="RefSeq" id="WP_307275692.1">
    <property type="nucleotide sequence ID" value="NZ_JAUSVX010000008.1"/>
</dbReference>
<keyword evidence="4" id="KW-1185">Reference proteome</keyword>
<evidence type="ECO:0000313" key="3">
    <source>
        <dbReference type="EMBL" id="MDQ0471086.1"/>
    </source>
</evidence>
<dbReference type="Pfam" id="PF09851">
    <property type="entry name" value="SHOCT"/>
    <property type="match status" value="1"/>
</dbReference>
<feature type="region of interest" description="Disordered" evidence="1">
    <location>
        <begin position="195"/>
        <end position="236"/>
    </location>
</feature>
<organism evidence="3 4">
    <name type="scientific">Labrys wisconsinensis</name>
    <dbReference type="NCBI Taxonomy" id="425677"/>
    <lineage>
        <taxon>Bacteria</taxon>
        <taxon>Pseudomonadati</taxon>
        <taxon>Pseudomonadota</taxon>
        <taxon>Alphaproteobacteria</taxon>
        <taxon>Hyphomicrobiales</taxon>
        <taxon>Xanthobacteraceae</taxon>
        <taxon>Labrys</taxon>
    </lineage>
</organism>
<evidence type="ECO:0000259" key="2">
    <source>
        <dbReference type="Pfam" id="PF09851"/>
    </source>
</evidence>
<feature type="compositionally biased region" description="Low complexity" evidence="1">
    <location>
        <begin position="195"/>
        <end position="233"/>
    </location>
</feature>
<reference evidence="3 4" key="1">
    <citation type="submission" date="2023-07" db="EMBL/GenBank/DDBJ databases">
        <title>Genomic Encyclopedia of Type Strains, Phase IV (KMG-IV): sequencing the most valuable type-strain genomes for metagenomic binning, comparative biology and taxonomic classification.</title>
        <authorList>
            <person name="Goeker M."/>
        </authorList>
    </citation>
    <scope>NUCLEOTIDE SEQUENCE [LARGE SCALE GENOMIC DNA]</scope>
    <source>
        <strain evidence="3 4">DSM 19619</strain>
    </source>
</reference>
<proteinExistence type="predicted"/>
<name>A0ABU0J9Z8_9HYPH</name>
<dbReference type="InterPro" id="IPR018649">
    <property type="entry name" value="SHOCT"/>
</dbReference>
<accession>A0ABU0J9Z8</accession>
<gene>
    <name evidence="3" type="ORF">QO011_004109</name>
</gene>
<protein>
    <submittedName>
        <fullName evidence="3">Flap endonuclease-1-like 5' DNA nuclease</fullName>
    </submittedName>
</protein>
<sequence>MSEFTPEARRMAADVAARHGLGEDAVQALLRALVAGGGGMAQFSHPDLGGMGQWSQGGMIMIGDMFNHGLKARVDAACSDLAGMMRQMPVFAAGRGASPFGEWWPQGLGRPSTAGGQNDLRYAFFPDTHRLAIDEAGRISVYDTGDHRISGVSQQQGAGQRLAFTSQHGDVRLADLPRLGDEAAASAEPREIAAPATAEPAAPATAQPAAPAIAEPAARQHAETAPATPELATRPSAPASHDALFAAIERLADLHAKGILTQEEFTAKKTELLGRL</sequence>
<dbReference type="EMBL" id="JAUSVX010000008">
    <property type="protein sequence ID" value="MDQ0471086.1"/>
    <property type="molecule type" value="Genomic_DNA"/>
</dbReference>
<dbReference type="Proteomes" id="UP001242480">
    <property type="component" value="Unassembled WGS sequence"/>
</dbReference>
<comment type="caution">
    <text evidence="3">The sequence shown here is derived from an EMBL/GenBank/DDBJ whole genome shotgun (WGS) entry which is preliminary data.</text>
</comment>
<evidence type="ECO:0000256" key="1">
    <source>
        <dbReference type="SAM" id="MobiDB-lite"/>
    </source>
</evidence>
<feature type="domain" description="SHOCT" evidence="2">
    <location>
        <begin position="246"/>
        <end position="273"/>
    </location>
</feature>
<evidence type="ECO:0000313" key="4">
    <source>
        <dbReference type="Proteomes" id="UP001242480"/>
    </source>
</evidence>